<name>A0A1Y1SHA0_9GAMM</name>
<evidence type="ECO:0000256" key="3">
    <source>
        <dbReference type="ARBA" id="ARBA00023163"/>
    </source>
</evidence>
<dbReference type="RefSeq" id="WP_206044782.1">
    <property type="nucleotide sequence ID" value="NZ_AQQV01000001.1"/>
</dbReference>
<proteinExistence type="predicted"/>
<accession>A0A1Y1SHA0</accession>
<dbReference type="STRING" id="1317117.ATO7_04090"/>
<feature type="domain" description="HTH hxlR-type" evidence="4">
    <location>
        <begin position="7"/>
        <end position="107"/>
    </location>
</feature>
<organism evidence="5 6">
    <name type="scientific">Oceanococcus atlanticus</name>
    <dbReference type="NCBI Taxonomy" id="1317117"/>
    <lineage>
        <taxon>Bacteria</taxon>
        <taxon>Pseudomonadati</taxon>
        <taxon>Pseudomonadota</taxon>
        <taxon>Gammaproteobacteria</taxon>
        <taxon>Chromatiales</taxon>
        <taxon>Oceanococcaceae</taxon>
        <taxon>Oceanococcus</taxon>
    </lineage>
</organism>
<dbReference type="AlphaFoldDB" id="A0A1Y1SHA0"/>
<dbReference type="InterPro" id="IPR036388">
    <property type="entry name" value="WH-like_DNA-bd_sf"/>
</dbReference>
<dbReference type="InterPro" id="IPR002577">
    <property type="entry name" value="HTH_HxlR"/>
</dbReference>
<evidence type="ECO:0000313" key="5">
    <source>
        <dbReference type="EMBL" id="ORE89027.1"/>
    </source>
</evidence>
<keyword evidence="2" id="KW-0238">DNA-binding</keyword>
<evidence type="ECO:0000313" key="6">
    <source>
        <dbReference type="Proteomes" id="UP000192342"/>
    </source>
</evidence>
<comment type="caution">
    <text evidence="5">The sequence shown here is derived from an EMBL/GenBank/DDBJ whole genome shotgun (WGS) entry which is preliminary data.</text>
</comment>
<keyword evidence="6" id="KW-1185">Reference proteome</keyword>
<dbReference type="EMBL" id="AQQV01000001">
    <property type="protein sequence ID" value="ORE89027.1"/>
    <property type="molecule type" value="Genomic_DNA"/>
</dbReference>
<protein>
    <recommendedName>
        <fullName evidence="4">HTH hxlR-type domain-containing protein</fullName>
    </recommendedName>
</protein>
<dbReference type="Pfam" id="PF01638">
    <property type="entry name" value="HxlR"/>
    <property type="match status" value="1"/>
</dbReference>
<dbReference type="Gene3D" id="1.10.10.10">
    <property type="entry name" value="Winged helix-like DNA-binding domain superfamily/Winged helix DNA-binding domain"/>
    <property type="match status" value="1"/>
</dbReference>
<evidence type="ECO:0000256" key="1">
    <source>
        <dbReference type="ARBA" id="ARBA00023015"/>
    </source>
</evidence>
<gene>
    <name evidence="5" type="ORF">ATO7_04090</name>
</gene>
<dbReference type="SUPFAM" id="SSF46785">
    <property type="entry name" value="Winged helix' DNA-binding domain"/>
    <property type="match status" value="1"/>
</dbReference>
<keyword evidence="1" id="KW-0805">Transcription regulation</keyword>
<reference evidence="5 6" key="1">
    <citation type="submission" date="2013-04" db="EMBL/GenBank/DDBJ databases">
        <title>Oceanococcus atlanticus 22II-S10r2 Genome Sequencing.</title>
        <authorList>
            <person name="Lai Q."/>
            <person name="Li G."/>
            <person name="Shao Z."/>
        </authorList>
    </citation>
    <scope>NUCLEOTIDE SEQUENCE [LARGE SCALE GENOMIC DNA]</scope>
    <source>
        <strain evidence="5 6">22II-S10r2</strain>
    </source>
</reference>
<dbReference type="PANTHER" id="PTHR33204">
    <property type="entry name" value="TRANSCRIPTIONAL REGULATOR, MARR FAMILY"/>
    <property type="match status" value="1"/>
</dbReference>
<sequence length="108" mass="12234">MPEKKPCPNAHAMVESIVGCKWSLQILAQIQHGTHRPGMIEKSIAGLSTKVMNERLVKLARFGILQRQVFAEVPPRVEYRFTDFGQQFLTVLRAIDQLEAQRSDESGE</sequence>
<evidence type="ECO:0000259" key="4">
    <source>
        <dbReference type="PROSITE" id="PS51118"/>
    </source>
</evidence>
<dbReference type="PANTHER" id="PTHR33204:SF37">
    <property type="entry name" value="HTH-TYPE TRANSCRIPTIONAL REGULATOR YODB"/>
    <property type="match status" value="1"/>
</dbReference>
<dbReference type="GO" id="GO:0003677">
    <property type="term" value="F:DNA binding"/>
    <property type="evidence" value="ECO:0007669"/>
    <property type="project" value="UniProtKB-KW"/>
</dbReference>
<evidence type="ECO:0000256" key="2">
    <source>
        <dbReference type="ARBA" id="ARBA00023125"/>
    </source>
</evidence>
<dbReference type="Proteomes" id="UP000192342">
    <property type="component" value="Unassembled WGS sequence"/>
</dbReference>
<dbReference type="InterPro" id="IPR036390">
    <property type="entry name" value="WH_DNA-bd_sf"/>
</dbReference>
<keyword evidence="3" id="KW-0804">Transcription</keyword>
<dbReference type="PROSITE" id="PS51118">
    <property type="entry name" value="HTH_HXLR"/>
    <property type="match status" value="1"/>
</dbReference>